<dbReference type="PANTHER" id="PTHR24221">
    <property type="entry name" value="ATP-BINDING CASSETTE SUB-FAMILY B"/>
    <property type="match status" value="1"/>
</dbReference>
<evidence type="ECO:0000313" key="13">
    <source>
        <dbReference type="EMBL" id="MBB5774965.1"/>
    </source>
</evidence>
<reference evidence="13 14" key="1">
    <citation type="submission" date="2020-08" db="EMBL/GenBank/DDBJ databases">
        <title>Sequencing the genomes of 1000 actinobacteria strains.</title>
        <authorList>
            <person name="Klenk H.-P."/>
        </authorList>
    </citation>
    <scope>NUCLEOTIDE SEQUENCE [LARGE SCALE GENOMIC DNA]</scope>
    <source>
        <strain evidence="13 14">DSM 45507</strain>
    </source>
</reference>
<dbReference type="FunFam" id="3.40.50.300:FF:000221">
    <property type="entry name" value="Multidrug ABC transporter ATP-binding protein"/>
    <property type="match status" value="1"/>
</dbReference>
<keyword evidence="3" id="KW-1003">Cell membrane</keyword>
<dbReference type="Gene3D" id="1.20.1560.10">
    <property type="entry name" value="ABC transporter type 1, transmembrane domain"/>
    <property type="match status" value="1"/>
</dbReference>
<comment type="similarity">
    <text evidence="10">Belongs to the ABC transporter superfamily. Siderophore-Fe(3+) uptake transporter (SIUT) (TC 3.A.1.21) family.</text>
</comment>
<feature type="domain" description="ABC transporter" evidence="12">
    <location>
        <begin position="337"/>
        <end position="580"/>
    </location>
</feature>
<proteinExistence type="inferred from homology"/>
<keyword evidence="8 11" id="KW-1133">Transmembrane helix</keyword>
<dbReference type="GO" id="GO:0005524">
    <property type="term" value="F:ATP binding"/>
    <property type="evidence" value="ECO:0007669"/>
    <property type="project" value="UniProtKB-KW"/>
</dbReference>
<dbReference type="InterPro" id="IPR017871">
    <property type="entry name" value="ABC_transporter-like_CS"/>
</dbReference>
<accession>A0A7W9G0H8</accession>
<dbReference type="SUPFAM" id="SSF52540">
    <property type="entry name" value="P-loop containing nucleoside triphosphate hydrolases"/>
    <property type="match status" value="1"/>
</dbReference>
<keyword evidence="7 13" id="KW-0067">ATP-binding</keyword>
<keyword evidence="14" id="KW-1185">Reference proteome</keyword>
<evidence type="ECO:0000256" key="3">
    <source>
        <dbReference type="ARBA" id="ARBA00022475"/>
    </source>
</evidence>
<evidence type="ECO:0000256" key="1">
    <source>
        <dbReference type="ARBA" id="ARBA00004429"/>
    </source>
</evidence>
<keyword evidence="9 11" id="KW-0472">Membrane</keyword>
<dbReference type="GO" id="GO:0016887">
    <property type="term" value="F:ATP hydrolysis activity"/>
    <property type="evidence" value="ECO:0007669"/>
    <property type="project" value="InterPro"/>
</dbReference>
<name>A0A7W9G0H8_9ACTN</name>
<evidence type="ECO:0000313" key="14">
    <source>
        <dbReference type="Proteomes" id="UP000579153"/>
    </source>
</evidence>
<sequence>MTGLVRERARLVRLLRLAGRARPAALIACLLLAAAAPAAMSLAAGWLVGAIAAGGDVVAPLATLAAVLLVQRTAESLQDPLGATCSRSIDGHVRTRVRQIALRQRGIAHLEDEEFQDLLSRASDRGESWRVRSPGTAATGQLMIVFRAGGAVAAGAILAGHFPLLALLLVAGCLLQRSYALRQWSSTVSVEDGLTSKQRRTEYWAEVASGAEAAKEVRMFGLADWVMERRLRAHTETTDIMWTARMASLRRQAPVAASAAVMALAALLVPGIAAATGRLAVDGLATCLAAAWAIFQATYMGQEALDIAYGLGALRALDQLDAPGADPGGEPARYGPVRFENVTFAYPGAAEPVLRGLDLTIEPGEVLAIVGVNGAGKTTLSKLLTGLYTPSAGRILVDGADLRRLDVESWRRHIAVVFQDFVHYSGSVRDNIRLSAPEIVASDDDLRRAIHVAGASDVIEDLPAGLDTSLWHTGTGGTDLSGGQWQRLALARALFAAEHGRRLLILDEPTANLDIQAETQFYQQVIAGVPGTTVVLISHRLSTVQHADRIVVLDGGRIIESGGHADLLRAGGAYARLFRLQAERFTAAS</sequence>
<dbReference type="InterPro" id="IPR003593">
    <property type="entry name" value="AAA+_ATPase"/>
</dbReference>
<dbReference type="SMART" id="SM00382">
    <property type="entry name" value="AAA"/>
    <property type="match status" value="1"/>
</dbReference>
<dbReference type="InterPro" id="IPR003439">
    <property type="entry name" value="ABC_transporter-like_ATP-bd"/>
</dbReference>
<gene>
    <name evidence="13" type="ORF">HD596_001721</name>
</gene>
<dbReference type="AlphaFoldDB" id="A0A7W9G0H8"/>
<dbReference type="Proteomes" id="UP000579153">
    <property type="component" value="Unassembled WGS sequence"/>
</dbReference>
<evidence type="ECO:0000256" key="5">
    <source>
        <dbReference type="ARBA" id="ARBA00022692"/>
    </source>
</evidence>
<dbReference type="GO" id="GO:0005886">
    <property type="term" value="C:plasma membrane"/>
    <property type="evidence" value="ECO:0007669"/>
    <property type="project" value="UniProtKB-SubCell"/>
</dbReference>
<evidence type="ECO:0000256" key="9">
    <source>
        <dbReference type="ARBA" id="ARBA00023136"/>
    </source>
</evidence>
<evidence type="ECO:0000256" key="8">
    <source>
        <dbReference type="ARBA" id="ARBA00022989"/>
    </source>
</evidence>
<dbReference type="Gene3D" id="3.40.50.300">
    <property type="entry name" value="P-loop containing nucleotide triphosphate hydrolases"/>
    <property type="match status" value="1"/>
</dbReference>
<dbReference type="EMBL" id="JACHMB010000001">
    <property type="protein sequence ID" value="MBB5774965.1"/>
    <property type="molecule type" value="Genomic_DNA"/>
</dbReference>
<keyword evidence="2" id="KW-0813">Transport</keyword>
<feature type="transmembrane region" description="Helical" evidence="11">
    <location>
        <begin position="255"/>
        <end position="273"/>
    </location>
</feature>
<keyword evidence="5 11" id="KW-0812">Transmembrane</keyword>
<dbReference type="InterPro" id="IPR036640">
    <property type="entry name" value="ABC1_TM_sf"/>
</dbReference>
<dbReference type="InterPro" id="IPR039421">
    <property type="entry name" value="Type_1_exporter"/>
</dbReference>
<evidence type="ECO:0000256" key="2">
    <source>
        <dbReference type="ARBA" id="ARBA00022448"/>
    </source>
</evidence>
<evidence type="ECO:0000259" key="12">
    <source>
        <dbReference type="PROSITE" id="PS50893"/>
    </source>
</evidence>
<dbReference type="RefSeq" id="WP_185068735.1">
    <property type="nucleotide sequence ID" value="NZ_JACHMB010000001.1"/>
</dbReference>
<dbReference type="PROSITE" id="PS00211">
    <property type="entry name" value="ABC_TRANSPORTER_1"/>
    <property type="match status" value="1"/>
</dbReference>
<keyword evidence="6" id="KW-0547">Nucleotide-binding</keyword>
<evidence type="ECO:0000256" key="11">
    <source>
        <dbReference type="SAM" id="Phobius"/>
    </source>
</evidence>
<dbReference type="SUPFAM" id="SSF90123">
    <property type="entry name" value="ABC transporter transmembrane region"/>
    <property type="match status" value="1"/>
</dbReference>
<evidence type="ECO:0000256" key="6">
    <source>
        <dbReference type="ARBA" id="ARBA00022741"/>
    </source>
</evidence>
<dbReference type="PROSITE" id="PS50893">
    <property type="entry name" value="ABC_TRANSPORTER_2"/>
    <property type="match status" value="1"/>
</dbReference>
<comment type="caution">
    <text evidence="13">The sequence shown here is derived from an EMBL/GenBank/DDBJ whole genome shotgun (WGS) entry which is preliminary data.</text>
</comment>
<feature type="transmembrane region" description="Helical" evidence="11">
    <location>
        <begin position="151"/>
        <end position="175"/>
    </location>
</feature>
<evidence type="ECO:0000256" key="7">
    <source>
        <dbReference type="ARBA" id="ARBA00022840"/>
    </source>
</evidence>
<keyword evidence="4" id="KW-0997">Cell inner membrane</keyword>
<comment type="subcellular location">
    <subcellularLocation>
        <location evidence="1">Cell inner membrane</location>
        <topology evidence="1">Multi-pass membrane protein</topology>
    </subcellularLocation>
</comment>
<dbReference type="GO" id="GO:0034040">
    <property type="term" value="F:ATPase-coupled lipid transmembrane transporter activity"/>
    <property type="evidence" value="ECO:0007669"/>
    <property type="project" value="TreeGrafter"/>
</dbReference>
<organism evidence="13 14">
    <name type="scientific">Nonomuraea jabiensis</name>
    <dbReference type="NCBI Taxonomy" id="882448"/>
    <lineage>
        <taxon>Bacteria</taxon>
        <taxon>Bacillati</taxon>
        <taxon>Actinomycetota</taxon>
        <taxon>Actinomycetes</taxon>
        <taxon>Streptosporangiales</taxon>
        <taxon>Streptosporangiaceae</taxon>
        <taxon>Nonomuraea</taxon>
    </lineage>
</organism>
<protein>
    <submittedName>
        <fullName evidence="13">ATP-binding cassette subfamily B protein</fullName>
    </submittedName>
</protein>
<dbReference type="Pfam" id="PF00005">
    <property type="entry name" value="ABC_tran"/>
    <property type="match status" value="1"/>
</dbReference>
<dbReference type="PANTHER" id="PTHR24221:SF654">
    <property type="entry name" value="ATP-BINDING CASSETTE SUB-FAMILY B MEMBER 6"/>
    <property type="match status" value="1"/>
</dbReference>
<evidence type="ECO:0000256" key="10">
    <source>
        <dbReference type="ARBA" id="ARBA00023455"/>
    </source>
</evidence>
<evidence type="ECO:0000256" key="4">
    <source>
        <dbReference type="ARBA" id="ARBA00022519"/>
    </source>
</evidence>
<dbReference type="InterPro" id="IPR027417">
    <property type="entry name" value="P-loop_NTPase"/>
</dbReference>